<name>A0A8T0J279_CERPU</name>
<dbReference type="Pfam" id="PF19160">
    <property type="entry name" value="SPARK"/>
    <property type="match status" value="1"/>
</dbReference>
<keyword evidence="4" id="KW-1185">Reference proteome</keyword>
<gene>
    <name evidence="3" type="ORF">KC19_1G013800</name>
</gene>
<sequence>MILEKKSRREIRRMKGLCCGYSRLSRSVLFLIFWLLCQLQGIFSKGHHGHRSQPGHQIIQASFLSPSQLASSPAPSFSIPTAPPTAFSPSYEPSEAPSGFLPILAPSPLEIPVITNPTIPELSGLCPFNFTALEDVLIRTAGDCPAPLALYVGSVICCPQLESLFQVSLGQYSLDSGNLGLNTSEAAHCFTDTENLMASLGANTSVGDLCAAQPGNLTSGLCPITKVSQLEEILNTTKLLEACKSVDPLKECTEEPTCQSQVTYVAAQMAETLVDSSGRLNGSKVQPGEQQVVVDCQNMVLTWLASQLGPKAANNMLRNLISCRVNRECPLEFGDAMPVAKTCGCSTAPSNMTCCKALDSYLLEVQQQMLITNLQALRCVTSLASMLQNMSVSADIYSLCGIDLKDFSLQGVGGQGCLLSSLPSDIVSNVTGIDFTCDLNDNIAAPWSRSLDTNAAAYSVCGQPPVALPALPETSGASLFIGDPTRENIFIVASYILFIIVIW</sequence>
<dbReference type="GO" id="GO:0005886">
    <property type="term" value="C:plasma membrane"/>
    <property type="evidence" value="ECO:0007669"/>
    <property type="project" value="TreeGrafter"/>
</dbReference>
<dbReference type="PANTHER" id="PTHR33831">
    <property type="entry name" value="GPI-ANCHORED PROTEIN"/>
    <property type="match status" value="1"/>
</dbReference>
<dbReference type="Pfam" id="PF26584">
    <property type="entry name" value="At1g61900"/>
    <property type="match status" value="1"/>
</dbReference>
<dbReference type="AlphaFoldDB" id="A0A8T0J279"/>
<evidence type="ECO:0000313" key="3">
    <source>
        <dbReference type="EMBL" id="KAG0589332.1"/>
    </source>
</evidence>
<organism evidence="3 4">
    <name type="scientific">Ceratodon purpureus</name>
    <name type="common">Fire moss</name>
    <name type="synonym">Dicranum purpureum</name>
    <dbReference type="NCBI Taxonomy" id="3225"/>
    <lineage>
        <taxon>Eukaryota</taxon>
        <taxon>Viridiplantae</taxon>
        <taxon>Streptophyta</taxon>
        <taxon>Embryophyta</taxon>
        <taxon>Bryophyta</taxon>
        <taxon>Bryophytina</taxon>
        <taxon>Bryopsida</taxon>
        <taxon>Dicranidae</taxon>
        <taxon>Pseudoditrichales</taxon>
        <taxon>Ditrichaceae</taxon>
        <taxon>Ceratodon</taxon>
    </lineage>
</organism>
<dbReference type="PANTHER" id="PTHR33831:SF4">
    <property type="entry name" value="GPI-ANCHORED PROTEIN"/>
    <property type="match status" value="1"/>
</dbReference>
<protein>
    <recommendedName>
        <fullName evidence="5">SPARK domain-containing protein</fullName>
    </recommendedName>
</protein>
<evidence type="ECO:0000259" key="1">
    <source>
        <dbReference type="Pfam" id="PF19160"/>
    </source>
</evidence>
<reference evidence="3" key="1">
    <citation type="submission" date="2020-06" db="EMBL/GenBank/DDBJ databases">
        <title>WGS assembly of Ceratodon purpureus strain R40.</title>
        <authorList>
            <person name="Carey S.B."/>
            <person name="Jenkins J."/>
            <person name="Shu S."/>
            <person name="Lovell J.T."/>
            <person name="Sreedasyam A."/>
            <person name="Maumus F."/>
            <person name="Tiley G.P."/>
            <person name="Fernandez-Pozo N."/>
            <person name="Barry K."/>
            <person name="Chen C."/>
            <person name="Wang M."/>
            <person name="Lipzen A."/>
            <person name="Daum C."/>
            <person name="Saski C.A."/>
            <person name="Payton A.C."/>
            <person name="Mcbreen J.C."/>
            <person name="Conrad R.E."/>
            <person name="Kollar L.M."/>
            <person name="Olsson S."/>
            <person name="Huttunen S."/>
            <person name="Landis J.B."/>
            <person name="Wickett N.J."/>
            <person name="Johnson M.G."/>
            <person name="Rensing S.A."/>
            <person name="Grimwood J."/>
            <person name="Schmutz J."/>
            <person name="Mcdaniel S.F."/>
        </authorList>
    </citation>
    <scope>NUCLEOTIDE SEQUENCE</scope>
    <source>
        <strain evidence="3">R40</strain>
    </source>
</reference>
<feature type="domain" description="SPARK" evidence="1">
    <location>
        <begin position="123"/>
        <end position="271"/>
    </location>
</feature>
<dbReference type="Proteomes" id="UP000822688">
    <property type="component" value="Chromosome 1"/>
</dbReference>
<evidence type="ECO:0000259" key="2">
    <source>
        <dbReference type="Pfam" id="PF26584"/>
    </source>
</evidence>
<feature type="domain" description="At1g61900-like C-terminal" evidence="2">
    <location>
        <begin position="328"/>
        <end position="400"/>
    </location>
</feature>
<comment type="caution">
    <text evidence="3">The sequence shown here is derived from an EMBL/GenBank/DDBJ whole genome shotgun (WGS) entry which is preliminary data.</text>
</comment>
<evidence type="ECO:0008006" key="5">
    <source>
        <dbReference type="Google" id="ProtNLM"/>
    </source>
</evidence>
<dbReference type="EMBL" id="CM026421">
    <property type="protein sequence ID" value="KAG0589332.1"/>
    <property type="molecule type" value="Genomic_DNA"/>
</dbReference>
<dbReference type="InterPro" id="IPR040336">
    <property type="entry name" value="At1g61900-like"/>
</dbReference>
<accession>A0A8T0J279</accession>
<dbReference type="InterPro" id="IPR043891">
    <property type="entry name" value="SPARK"/>
</dbReference>
<proteinExistence type="predicted"/>
<evidence type="ECO:0000313" key="4">
    <source>
        <dbReference type="Proteomes" id="UP000822688"/>
    </source>
</evidence>
<dbReference type="InterPro" id="IPR059003">
    <property type="entry name" value="At1g61900_C"/>
</dbReference>